<dbReference type="InterPro" id="IPR001611">
    <property type="entry name" value="Leu-rich_rpt"/>
</dbReference>
<dbReference type="Gene3D" id="3.80.10.10">
    <property type="entry name" value="Ribonuclease Inhibitor"/>
    <property type="match status" value="1"/>
</dbReference>
<gene>
    <name evidence="1" type="ORF">M9458_046022</name>
</gene>
<dbReference type="AlphaFoldDB" id="A0ABD0N9M9"/>
<comment type="caution">
    <text evidence="1">The sequence shown here is derived from an EMBL/GenBank/DDBJ whole genome shotgun (WGS) entry which is preliminary data.</text>
</comment>
<feature type="non-terminal residue" evidence="1">
    <location>
        <position position="1"/>
    </location>
</feature>
<dbReference type="Pfam" id="PF13516">
    <property type="entry name" value="LRR_6"/>
    <property type="match status" value="1"/>
</dbReference>
<name>A0ABD0N9M9_CIRMR</name>
<dbReference type="EMBL" id="JAMKFB020000023">
    <property type="protein sequence ID" value="KAL0157946.1"/>
    <property type="molecule type" value="Genomic_DNA"/>
</dbReference>
<accession>A0ABD0N9M9</accession>
<dbReference type="Proteomes" id="UP001529510">
    <property type="component" value="Unassembled WGS sequence"/>
</dbReference>
<evidence type="ECO:0000313" key="1">
    <source>
        <dbReference type="EMBL" id="KAL0157946.1"/>
    </source>
</evidence>
<dbReference type="SUPFAM" id="SSF52047">
    <property type="entry name" value="RNI-like"/>
    <property type="match status" value="1"/>
</dbReference>
<dbReference type="SMART" id="SM00368">
    <property type="entry name" value="LRR_RI"/>
    <property type="match status" value="1"/>
</dbReference>
<evidence type="ECO:0000313" key="2">
    <source>
        <dbReference type="Proteomes" id="UP001529510"/>
    </source>
</evidence>
<protein>
    <submittedName>
        <fullName evidence="1">Uncharacterized protein</fullName>
    </submittedName>
</protein>
<sequence length="50" mass="5401">EGCAVLAAALNSNPSYLRELDLSSNELTDGGMRLLSPVLRNHSSNIMKLE</sequence>
<keyword evidence="2" id="KW-1185">Reference proteome</keyword>
<organism evidence="1 2">
    <name type="scientific">Cirrhinus mrigala</name>
    <name type="common">Mrigala</name>
    <dbReference type="NCBI Taxonomy" id="683832"/>
    <lineage>
        <taxon>Eukaryota</taxon>
        <taxon>Metazoa</taxon>
        <taxon>Chordata</taxon>
        <taxon>Craniata</taxon>
        <taxon>Vertebrata</taxon>
        <taxon>Euteleostomi</taxon>
        <taxon>Actinopterygii</taxon>
        <taxon>Neopterygii</taxon>
        <taxon>Teleostei</taxon>
        <taxon>Ostariophysi</taxon>
        <taxon>Cypriniformes</taxon>
        <taxon>Cyprinidae</taxon>
        <taxon>Labeoninae</taxon>
        <taxon>Labeonini</taxon>
        <taxon>Cirrhinus</taxon>
    </lineage>
</organism>
<proteinExistence type="predicted"/>
<dbReference type="InterPro" id="IPR032675">
    <property type="entry name" value="LRR_dom_sf"/>
</dbReference>
<reference evidence="1 2" key="1">
    <citation type="submission" date="2024-05" db="EMBL/GenBank/DDBJ databases">
        <title>Genome sequencing and assembly of Indian major carp, Cirrhinus mrigala (Hamilton, 1822).</title>
        <authorList>
            <person name="Mohindra V."/>
            <person name="Chowdhury L.M."/>
            <person name="Lal K."/>
            <person name="Jena J.K."/>
        </authorList>
    </citation>
    <scope>NUCLEOTIDE SEQUENCE [LARGE SCALE GENOMIC DNA]</scope>
    <source>
        <strain evidence="1">CM1030</strain>
        <tissue evidence="1">Blood</tissue>
    </source>
</reference>